<gene>
    <name evidence="2" type="ORF">C6P46_005851</name>
</gene>
<evidence type="ECO:0000256" key="1">
    <source>
        <dbReference type="SAM" id="MobiDB-lite"/>
    </source>
</evidence>
<feature type="compositionally biased region" description="Low complexity" evidence="1">
    <location>
        <begin position="443"/>
        <end position="465"/>
    </location>
</feature>
<proteinExistence type="predicted"/>
<organism evidence="2 3">
    <name type="scientific">Rhodotorula mucilaginosa</name>
    <name type="common">Yeast</name>
    <name type="synonym">Rhodotorula rubra</name>
    <dbReference type="NCBI Taxonomy" id="5537"/>
    <lineage>
        <taxon>Eukaryota</taxon>
        <taxon>Fungi</taxon>
        <taxon>Dikarya</taxon>
        <taxon>Basidiomycota</taxon>
        <taxon>Pucciniomycotina</taxon>
        <taxon>Microbotryomycetes</taxon>
        <taxon>Sporidiobolales</taxon>
        <taxon>Sporidiobolaceae</taxon>
        <taxon>Rhodotorula</taxon>
    </lineage>
</organism>
<feature type="compositionally biased region" description="Gly residues" evidence="1">
    <location>
        <begin position="411"/>
        <end position="422"/>
    </location>
</feature>
<sequence>MAGSTGGSRASARTRKRSQKATPSESDHQPSATAAQASSSSVPPPAATTTTTAASTSSARKPRTTTTKRGARAATKNAGGGNLTDASSAKASSVDLAGYDDLLYSSSRGGGGGGEDVKPDLQQHYASGSEPPHGGVDVNAPGYLAPDYTLNPAGPASSADIDFKCPKCDKTYRGKHARSIWRRHLQDKHGIPLAAQPRRTRWDNDANRPKSEEEKRTRTLESKRRWARKNRAEKGSVTGSARKTRDDTRPPTPSVAGSVGTPATDDEDDDFERPGDLYAGAGDGRGFVSANLLPLPLPPPPNGGFIDDEEGDSSFDAGSVGGWSAEGPPGLARGGSAPLGYPPPSSSSSHAHYPPPPPPLMQHPHHHGHSSSYASAPSPSNPFYPQPSLYGYPVGRRTPTRSAANGHGHGEGGGGGGGVGGGIGGDSYLVAIAAAAATTRGAGPSAAALSSSSSTALPPLPAATADGGGGSDVRRSSRRRVPTARRRDGGGALADEDDDDAEGHELPPLPQLSYHHHQASSSSSGGGGGNPYSQPFHPHATAQDQPHGPPLASTFAHHHHSHPHQYYHDNGANARPLSPMLLSAAGAASSASSGGYAPPRPHSNPNPVFPSPYDMPRALPVPPVSPGAPAPVAMPYYARRQSPARVVTTTSGIAGGMGMGMGSGIPAPTSGSNAHREAVNAQGGLESPVKLRRTGLNGKGKEAIHRAGGASTTTSNGGQGGGGAGNDAGGAVRGPHREDAAGILLALKAGPSSPMAPHVQSPVSSIRGSGPPSMSMMGAPMGRGRRTPLRRRKGKGVHEGGDGDEDDHDHEEEEEDDDDEDDGAVQSLMLRSRAGQQASASNGPLSPWRAAMHAGSTSTSSSTSHLPPNMTPTAAEALSPRKRGRSTSPVPMLASTSSSGEGGSTAAAHALLATAKKAHHQYAVAGGAGGGSETGPSWRTEASLVATPTPGNMMRMIESSPVVRFEQRGSAHLGGGRRHHHDDDGDDEDDDAAVGELTSEGDMMRPPTEADDDDNGGADRQRGGESFSSSSGGGRRSRGRASLENERRRRGGAAGAGGGSSSSGTGAGSSSAVRPLHHHHPAGLTSELGEFDIQPSSSSSGGRTQQHHHHDPLRELDAMLPGSSSSGGGASQAHLVTPAPAGSAALRRTVSDNGPPPPRQVATHPHDPFVAAGVMAEGILPLSGAALSNLARQTEPQSFVFSSPRHPVFSEKLGLTATPGPGVLYTRAGGETPARGSHAANGADDASSAGGRIRELSGSNTSGDDDAKALKTPVMGRLFATSLPGGGDGRRGGGPAPPTSSVGMPASDIDSMGGEDESETTGTAGTGRESQSPGKATVDDDYEDDDGYSEA</sequence>
<evidence type="ECO:0000313" key="2">
    <source>
        <dbReference type="EMBL" id="KAG0658300.1"/>
    </source>
</evidence>
<feature type="compositionally biased region" description="Gly residues" evidence="1">
    <location>
        <begin position="717"/>
        <end position="732"/>
    </location>
</feature>
<feature type="compositionally biased region" description="Pro residues" evidence="1">
    <location>
        <begin position="598"/>
        <end position="610"/>
    </location>
</feature>
<feature type="compositionally biased region" description="Low complexity" evidence="1">
    <location>
        <begin position="707"/>
        <end position="716"/>
    </location>
</feature>
<feature type="compositionally biased region" description="Acidic residues" evidence="1">
    <location>
        <begin position="984"/>
        <end position="993"/>
    </location>
</feature>
<feature type="region of interest" description="Disordered" evidence="1">
    <location>
        <begin position="443"/>
        <end position="574"/>
    </location>
</feature>
<feature type="compositionally biased region" description="Gly residues" evidence="1">
    <location>
        <begin position="1052"/>
        <end position="1067"/>
    </location>
</feature>
<feature type="region of interest" description="Disordered" evidence="1">
    <location>
        <begin position="971"/>
        <end position="1111"/>
    </location>
</feature>
<feature type="region of interest" description="Disordered" evidence="1">
    <location>
        <begin position="698"/>
        <end position="735"/>
    </location>
</feature>
<feature type="region of interest" description="Disordered" evidence="1">
    <location>
        <begin position="1146"/>
        <end position="1165"/>
    </location>
</feature>
<name>A0A9P6VY42_RHOMI</name>
<dbReference type="Proteomes" id="UP000777482">
    <property type="component" value="Unassembled WGS sequence"/>
</dbReference>
<feature type="compositionally biased region" description="Low complexity" evidence="1">
    <location>
        <begin position="764"/>
        <end position="782"/>
    </location>
</feature>
<feature type="compositionally biased region" description="Basic and acidic residues" evidence="1">
    <location>
        <begin position="200"/>
        <end position="234"/>
    </location>
</feature>
<feature type="compositionally biased region" description="Basic residues" evidence="1">
    <location>
        <begin position="556"/>
        <end position="565"/>
    </location>
</feature>
<comment type="caution">
    <text evidence="2">The sequence shown here is derived from an EMBL/GenBank/DDBJ whole genome shotgun (WGS) entry which is preliminary data.</text>
</comment>
<feature type="compositionally biased region" description="Acidic residues" evidence="1">
    <location>
        <begin position="1339"/>
        <end position="1351"/>
    </location>
</feature>
<feature type="compositionally biased region" description="Low complexity" evidence="1">
    <location>
        <begin position="30"/>
        <end position="76"/>
    </location>
</feature>
<feature type="compositionally biased region" description="Acidic residues" evidence="1">
    <location>
        <begin position="802"/>
        <end position="823"/>
    </location>
</feature>
<feature type="region of interest" description="Disordered" evidence="1">
    <location>
        <begin position="1"/>
        <end position="422"/>
    </location>
</feature>
<feature type="region of interest" description="Disordered" evidence="1">
    <location>
        <begin position="589"/>
        <end position="611"/>
    </location>
</feature>
<keyword evidence="3" id="KW-1185">Reference proteome</keyword>
<feature type="region of interest" description="Disordered" evidence="1">
    <location>
        <begin position="751"/>
        <end position="905"/>
    </location>
</feature>
<dbReference type="EMBL" id="PUHQ01000068">
    <property type="protein sequence ID" value="KAG0658300.1"/>
    <property type="molecule type" value="Genomic_DNA"/>
</dbReference>
<feature type="compositionally biased region" description="Low complexity" evidence="1">
    <location>
        <begin position="894"/>
        <end position="905"/>
    </location>
</feature>
<feature type="compositionally biased region" description="Polar residues" evidence="1">
    <location>
        <begin position="1094"/>
        <end position="1104"/>
    </location>
</feature>
<feature type="compositionally biased region" description="Basic residues" evidence="1">
    <location>
        <begin position="173"/>
        <end position="186"/>
    </location>
</feature>
<protein>
    <submittedName>
        <fullName evidence="2">Uncharacterized protein</fullName>
    </submittedName>
</protein>
<feature type="compositionally biased region" description="Basic and acidic residues" evidence="1">
    <location>
        <begin position="161"/>
        <end position="172"/>
    </location>
</feature>
<evidence type="ECO:0000313" key="3">
    <source>
        <dbReference type="Proteomes" id="UP000777482"/>
    </source>
</evidence>
<feature type="compositionally biased region" description="Polar residues" evidence="1">
    <location>
        <begin position="834"/>
        <end position="844"/>
    </location>
</feature>
<feature type="compositionally biased region" description="Low complexity" evidence="1">
    <location>
        <begin position="1236"/>
        <end position="1251"/>
    </location>
</feature>
<feature type="region of interest" description="Disordered" evidence="1">
    <location>
        <begin position="1228"/>
        <end position="1351"/>
    </location>
</feature>
<feature type="compositionally biased region" description="Polar residues" evidence="1">
    <location>
        <begin position="1320"/>
        <end position="1334"/>
    </location>
</feature>
<feature type="region of interest" description="Disordered" evidence="1">
    <location>
        <begin position="1116"/>
        <end position="1135"/>
    </location>
</feature>
<feature type="compositionally biased region" description="Basic residues" evidence="1">
    <location>
        <begin position="783"/>
        <end position="795"/>
    </location>
</feature>
<reference evidence="2 3" key="1">
    <citation type="submission" date="2020-11" db="EMBL/GenBank/DDBJ databases">
        <title>Kefir isolates.</title>
        <authorList>
            <person name="Marcisauskas S."/>
            <person name="Kim Y."/>
            <person name="Blasche S."/>
        </authorList>
    </citation>
    <scope>NUCLEOTIDE SEQUENCE [LARGE SCALE GENOMIC DNA]</scope>
    <source>
        <strain evidence="2 3">KR</strain>
    </source>
</reference>
<dbReference type="OrthoDB" id="2333993at2759"/>
<accession>A0A9P6VY42</accession>